<comment type="caution">
    <text evidence="3">The sequence shown here is derived from an EMBL/GenBank/DDBJ whole genome shotgun (WGS) entry which is preliminary data.</text>
</comment>
<evidence type="ECO:0000313" key="3">
    <source>
        <dbReference type="EMBL" id="MBB6145917.1"/>
    </source>
</evidence>
<organism evidence="3 4">
    <name type="scientific">Silvibacterium bohemicum</name>
    <dbReference type="NCBI Taxonomy" id="1577686"/>
    <lineage>
        <taxon>Bacteria</taxon>
        <taxon>Pseudomonadati</taxon>
        <taxon>Acidobacteriota</taxon>
        <taxon>Terriglobia</taxon>
        <taxon>Terriglobales</taxon>
        <taxon>Acidobacteriaceae</taxon>
        <taxon>Silvibacterium</taxon>
    </lineage>
</organism>
<keyword evidence="2" id="KW-0812">Transmembrane</keyword>
<gene>
    <name evidence="3" type="ORF">HNQ77_003887</name>
</gene>
<proteinExistence type="predicted"/>
<name>A0A841JZX6_9BACT</name>
<sequence length="296" mass="32268">MAERNPFDQRKEAASSQHISGEGLRRVLRCEDWEALLADALDGLLAVDDRAVFDGHSAECAVCALLLAEAKQGQEWMVFLQEEPEMPVDLVERILGKTSGAVADHPLAVYGAPIPAGGPVVLGMPMRRMVWDTRLMMTAAMAFFSIALTLNLAGVRLTGFRLAALTPASLEGNLTRQFYGAKSQAVRYYDNLRFVLEVESKLRDMRRDEDTAPPAAQPKEDEKPVNPPAGSHKTGGKLEPIPSAPKRDVMWGHPVLASAPYSESDKGCASGRICGNRDEVETLVLLTQDQAERSLA</sequence>
<keyword evidence="2" id="KW-0472">Membrane</keyword>
<reference evidence="3 4" key="1">
    <citation type="submission" date="2020-08" db="EMBL/GenBank/DDBJ databases">
        <title>Genomic Encyclopedia of Type Strains, Phase IV (KMG-IV): sequencing the most valuable type-strain genomes for metagenomic binning, comparative biology and taxonomic classification.</title>
        <authorList>
            <person name="Goeker M."/>
        </authorList>
    </citation>
    <scope>NUCLEOTIDE SEQUENCE [LARGE SCALE GENOMIC DNA]</scope>
    <source>
        <strain evidence="3 4">DSM 103733</strain>
    </source>
</reference>
<dbReference type="RefSeq" id="WP_050060920.1">
    <property type="nucleotide sequence ID" value="NZ_JACHEK010000008.1"/>
</dbReference>
<dbReference type="Proteomes" id="UP000538666">
    <property type="component" value="Unassembled WGS sequence"/>
</dbReference>
<feature type="region of interest" description="Disordered" evidence="1">
    <location>
        <begin position="205"/>
        <end position="247"/>
    </location>
</feature>
<evidence type="ECO:0000256" key="2">
    <source>
        <dbReference type="SAM" id="Phobius"/>
    </source>
</evidence>
<keyword evidence="2" id="KW-1133">Transmembrane helix</keyword>
<keyword evidence="4" id="KW-1185">Reference proteome</keyword>
<feature type="transmembrane region" description="Helical" evidence="2">
    <location>
        <begin position="135"/>
        <end position="155"/>
    </location>
</feature>
<dbReference type="OrthoDB" id="115182at2"/>
<accession>A0A841JZX6</accession>
<dbReference type="AlphaFoldDB" id="A0A841JZX6"/>
<protein>
    <recommendedName>
        <fullName evidence="5">Zinc-finger domain-containing protein</fullName>
    </recommendedName>
</protein>
<evidence type="ECO:0000256" key="1">
    <source>
        <dbReference type="SAM" id="MobiDB-lite"/>
    </source>
</evidence>
<dbReference type="EMBL" id="JACHEK010000008">
    <property type="protein sequence ID" value="MBB6145917.1"/>
    <property type="molecule type" value="Genomic_DNA"/>
</dbReference>
<evidence type="ECO:0008006" key="5">
    <source>
        <dbReference type="Google" id="ProtNLM"/>
    </source>
</evidence>
<evidence type="ECO:0000313" key="4">
    <source>
        <dbReference type="Proteomes" id="UP000538666"/>
    </source>
</evidence>